<name>A0A9P0Q3G1_ACAOB</name>
<protein>
    <submittedName>
        <fullName evidence="1">Uncharacterized protein</fullName>
    </submittedName>
</protein>
<dbReference type="OrthoDB" id="6743767at2759"/>
<accession>A0A9P0Q3G1</accession>
<evidence type="ECO:0000313" key="2">
    <source>
        <dbReference type="Proteomes" id="UP001152888"/>
    </source>
</evidence>
<evidence type="ECO:0000313" key="1">
    <source>
        <dbReference type="EMBL" id="CAH2007436.1"/>
    </source>
</evidence>
<organism evidence="1 2">
    <name type="scientific">Acanthoscelides obtectus</name>
    <name type="common">Bean weevil</name>
    <name type="synonym">Bruchus obtectus</name>
    <dbReference type="NCBI Taxonomy" id="200917"/>
    <lineage>
        <taxon>Eukaryota</taxon>
        <taxon>Metazoa</taxon>
        <taxon>Ecdysozoa</taxon>
        <taxon>Arthropoda</taxon>
        <taxon>Hexapoda</taxon>
        <taxon>Insecta</taxon>
        <taxon>Pterygota</taxon>
        <taxon>Neoptera</taxon>
        <taxon>Endopterygota</taxon>
        <taxon>Coleoptera</taxon>
        <taxon>Polyphaga</taxon>
        <taxon>Cucujiformia</taxon>
        <taxon>Chrysomeloidea</taxon>
        <taxon>Chrysomelidae</taxon>
        <taxon>Bruchinae</taxon>
        <taxon>Bruchini</taxon>
        <taxon>Acanthoscelides</taxon>
    </lineage>
</organism>
<proteinExistence type="predicted"/>
<dbReference type="Proteomes" id="UP001152888">
    <property type="component" value="Unassembled WGS sequence"/>
</dbReference>
<keyword evidence="2" id="KW-1185">Reference proteome</keyword>
<comment type="caution">
    <text evidence="1">The sequence shown here is derived from an EMBL/GenBank/DDBJ whole genome shotgun (WGS) entry which is preliminary data.</text>
</comment>
<reference evidence="1" key="1">
    <citation type="submission" date="2022-03" db="EMBL/GenBank/DDBJ databases">
        <authorList>
            <person name="Sayadi A."/>
        </authorList>
    </citation>
    <scope>NUCLEOTIDE SEQUENCE</scope>
</reference>
<sequence>MFKDDIFQWKFAYLTDTFDSLNELNLKLQGRNTIISY</sequence>
<dbReference type="AlphaFoldDB" id="A0A9P0Q3G1"/>
<dbReference type="EMBL" id="CAKOFQ010007749">
    <property type="protein sequence ID" value="CAH2007436.1"/>
    <property type="molecule type" value="Genomic_DNA"/>
</dbReference>
<gene>
    <name evidence="1" type="ORF">ACAOBT_LOCUS29659</name>
</gene>